<keyword evidence="3 7" id="KW-0812">Transmembrane</keyword>
<feature type="transmembrane region" description="Helical" evidence="7">
    <location>
        <begin position="103"/>
        <end position="122"/>
    </location>
</feature>
<evidence type="ECO:0000256" key="1">
    <source>
        <dbReference type="ARBA" id="ARBA00004651"/>
    </source>
</evidence>
<feature type="transmembrane region" description="Helical" evidence="7">
    <location>
        <begin position="279"/>
        <end position="303"/>
    </location>
</feature>
<feature type="transmembrane region" description="Helical" evidence="7">
    <location>
        <begin position="409"/>
        <end position="427"/>
    </location>
</feature>
<feature type="transmembrane region" description="Helical" evidence="7">
    <location>
        <begin position="315"/>
        <end position="337"/>
    </location>
</feature>
<comment type="caution">
    <text evidence="9">The sequence shown here is derived from an EMBL/GenBank/DDBJ whole genome shotgun (WGS) entry which is preliminary data.</text>
</comment>
<feature type="transmembrane region" description="Helical" evidence="7">
    <location>
        <begin position="217"/>
        <end position="240"/>
    </location>
</feature>
<evidence type="ECO:0000256" key="5">
    <source>
        <dbReference type="ARBA" id="ARBA00023136"/>
    </source>
</evidence>
<comment type="subcellular location">
    <subcellularLocation>
        <location evidence="1">Cell membrane</location>
        <topology evidence="1">Multi-pass membrane protein</topology>
    </subcellularLocation>
</comment>
<reference evidence="10" key="1">
    <citation type="journal article" date="2019" name="Int. J. Syst. Evol. Microbiol.">
        <title>The Global Catalogue of Microorganisms (GCM) 10K type strain sequencing project: providing services to taxonomists for standard genome sequencing and annotation.</title>
        <authorList>
            <consortium name="The Broad Institute Genomics Platform"/>
            <consortium name="The Broad Institute Genome Sequencing Center for Infectious Disease"/>
            <person name="Wu L."/>
            <person name="Ma J."/>
        </authorList>
    </citation>
    <scope>NUCLEOTIDE SEQUENCE [LARGE SCALE GENOMIC DNA]</scope>
    <source>
        <strain evidence="10">CCUG 53903</strain>
    </source>
</reference>
<feature type="transmembrane region" description="Helical" evidence="7">
    <location>
        <begin position="344"/>
        <end position="362"/>
    </location>
</feature>
<evidence type="ECO:0000313" key="9">
    <source>
        <dbReference type="EMBL" id="MFC5835813.1"/>
    </source>
</evidence>
<evidence type="ECO:0000256" key="2">
    <source>
        <dbReference type="ARBA" id="ARBA00022475"/>
    </source>
</evidence>
<proteinExistence type="predicted"/>
<dbReference type="PANTHER" id="PTHR23513">
    <property type="entry name" value="INTEGRAL MEMBRANE EFFLUX PROTEIN-RELATED"/>
    <property type="match status" value="1"/>
</dbReference>
<dbReference type="SUPFAM" id="SSF103473">
    <property type="entry name" value="MFS general substrate transporter"/>
    <property type="match status" value="1"/>
</dbReference>
<feature type="region of interest" description="Disordered" evidence="6">
    <location>
        <begin position="467"/>
        <end position="496"/>
    </location>
</feature>
<feature type="transmembrane region" description="Helical" evidence="7">
    <location>
        <begin position="71"/>
        <end position="97"/>
    </location>
</feature>
<dbReference type="InterPro" id="IPR011701">
    <property type="entry name" value="MFS"/>
</dbReference>
<evidence type="ECO:0000256" key="6">
    <source>
        <dbReference type="SAM" id="MobiDB-lite"/>
    </source>
</evidence>
<dbReference type="RefSeq" id="WP_379525223.1">
    <property type="nucleotide sequence ID" value="NZ_JBHSPA010000136.1"/>
</dbReference>
<evidence type="ECO:0000259" key="8">
    <source>
        <dbReference type="PROSITE" id="PS50850"/>
    </source>
</evidence>
<keyword evidence="5 7" id="KW-0472">Membrane</keyword>
<keyword evidence="10" id="KW-1185">Reference proteome</keyword>
<dbReference type="EMBL" id="JBHSPA010000136">
    <property type="protein sequence ID" value="MFC5835813.1"/>
    <property type="molecule type" value="Genomic_DNA"/>
</dbReference>
<keyword evidence="2" id="KW-1003">Cell membrane</keyword>
<dbReference type="InterPro" id="IPR022324">
    <property type="entry name" value="Bacilysin_exporter_BacE_put"/>
</dbReference>
<name>A0ABW1DD02_9ACTN</name>
<dbReference type="Gene3D" id="1.20.1250.20">
    <property type="entry name" value="MFS general substrate transporter like domains"/>
    <property type="match status" value="1"/>
</dbReference>
<protein>
    <submittedName>
        <fullName evidence="9">MFS transporter</fullName>
    </submittedName>
</protein>
<feature type="transmembrane region" description="Helical" evidence="7">
    <location>
        <begin position="368"/>
        <end position="389"/>
    </location>
</feature>
<sequence length="496" mass="53394">MSKAQTIVCGTTCLDFVEALAWCVVRPGPRLCRALPHAKVRIRGEAHKVTGIVGDDPQDDRYAGWRRDFSLLWGGAALSQLGTVCTRLAIPLLALALTKSPVFAGWVAAAGALPSVLLHLPIGVLVDRFDRYRVMVISQVVQGLVGLLLVVMLYVGGPPIMLPIAAAVQGVCLSFYNTAELTAVQRIVPVEHLSGAMAKNEARRNVAMILGRPLGGFLFGIHRLIPFLLDVVFAIMAIGAMRGMRNKQFQPERARGTARQGSLWGEFRDGISYLRGEPFLFLVLWICTITNFLFQAIGLVFMVSAERQGLSSFEIGILLAAGGVGGLLGASIASWVLRRLGATLMVVICVWTWLLVMVPVIFFDDVVMLMLVWAVIGFMGANMNVALTVHQAQVVPKELLGRVVSVNRFFTGGAVPLGALASGYLMTLLDTQGTAAVTVVVIAFLALAITPRRAWDSDGRQVVVNPKPAGKRVQASRRRFTPGAHTGGMARDTGSS</sequence>
<dbReference type="CDD" id="cd06173">
    <property type="entry name" value="MFS_MefA_like"/>
    <property type="match status" value="1"/>
</dbReference>
<evidence type="ECO:0000256" key="3">
    <source>
        <dbReference type="ARBA" id="ARBA00022692"/>
    </source>
</evidence>
<gene>
    <name evidence="9" type="ORF">ACFPZ3_69355</name>
</gene>
<dbReference type="PROSITE" id="PS50850">
    <property type="entry name" value="MFS"/>
    <property type="match status" value="1"/>
</dbReference>
<dbReference type="InterPro" id="IPR020846">
    <property type="entry name" value="MFS_dom"/>
</dbReference>
<evidence type="ECO:0000256" key="4">
    <source>
        <dbReference type="ARBA" id="ARBA00022989"/>
    </source>
</evidence>
<feature type="transmembrane region" description="Helical" evidence="7">
    <location>
        <begin position="433"/>
        <end position="450"/>
    </location>
</feature>
<evidence type="ECO:0000256" key="7">
    <source>
        <dbReference type="SAM" id="Phobius"/>
    </source>
</evidence>
<evidence type="ECO:0000313" key="10">
    <source>
        <dbReference type="Proteomes" id="UP001596058"/>
    </source>
</evidence>
<dbReference type="PRINTS" id="PR01988">
    <property type="entry name" value="EXPORTERBACE"/>
</dbReference>
<feature type="domain" description="Major facilitator superfamily (MFS) profile" evidence="8">
    <location>
        <begin position="68"/>
        <end position="454"/>
    </location>
</feature>
<dbReference type="InterPro" id="IPR036259">
    <property type="entry name" value="MFS_trans_sf"/>
</dbReference>
<dbReference type="PANTHER" id="PTHR23513:SF6">
    <property type="entry name" value="MAJOR FACILITATOR SUPERFAMILY ASSOCIATED DOMAIN-CONTAINING PROTEIN"/>
    <property type="match status" value="1"/>
</dbReference>
<dbReference type="Pfam" id="PF07690">
    <property type="entry name" value="MFS_1"/>
    <property type="match status" value="1"/>
</dbReference>
<keyword evidence="4 7" id="KW-1133">Transmembrane helix</keyword>
<accession>A0ABW1DD02</accession>
<organism evidence="9 10">
    <name type="scientific">Nonomuraea insulae</name>
    <dbReference type="NCBI Taxonomy" id="1616787"/>
    <lineage>
        <taxon>Bacteria</taxon>
        <taxon>Bacillati</taxon>
        <taxon>Actinomycetota</taxon>
        <taxon>Actinomycetes</taxon>
        <taxon>Streptosporangiales</taxon>
        <taxon>Streptosporangiaceae</taxon>
        <taxon>Nonomuraea</taxon>
    </lineage>
</organism>
<dbReference type="Proteomes" id="UP001596058">
    <property type="component" value="Unassembled WGS sequence"/>
</dbReference>